<dbReference type="Pfam" id="PF01425">
    <property type="entry name" value="Amidase"/>
    <property type="match status" value="1"/>
</dbReference>
<keyword evidence="3" id="KW-0808">Transferase</keyword>
<evidence type="ECO:0000313" key="3">
    <source>
        <dbReference type="EMBL" id="POR35133.1"/>
    </source>
</evidence>
<keyword evidence="4" id="KW-1185">Reference proteome</keyword>
<dbReference type="Proteomes" id="UP000237481">
    <property type="component" value="Unassembled WGS sequence"/>
</dbReference>
<dbReference type="AlphaFoldDB" id="A0A2S4KY75"/>
<dbReference type="OrthoDB" id="5423360at2759"/>
<feature type="domain" description="Amidase" evidence="2">
    <location>
        <begin position="173"/>
        <end position="371"/>
    </location>
</feature>
<dbReference type="PANTHER" id="PTHR46310">
    <property type="entry name" value="AMIDASE 1"/>
    <property type="match status" value="1"/>
</dbReference>
<dbReference type="InterPro" id="IPR036928">
    <property type="entry name" value="AS_sf"/>
</dbReference>
<evidence type="ECO:0000256" key="1">
    <source>
        <dbReference type="SAM" id="MobiDB-lite"/>
    </source>
</evidence>
<dbReference type="InterPro" id="IPR023631">
    <property type="entry name" value="Amidase_dom"/>
</dbReference>
<protein>
    <submittedName>
        <fullName evidence="3">Glutamyl-tRNA(Gln) amidotransferase subunit A</fullName>
    </submittedName>
</protein>
<dbReference type="GO" id="GO:0016740">
    <property type="term" value="F:transferase activity"/>
    <property type="evidence" value="ECO:0007669"/>
    <property type="project" value="UniProtKB-KW"/>
</dbReference>
<evidence type="ECO:0000313" key="4">
    <source>
        <dbReference type="Proteomes" id="UP000237481"/>
    </source>
</evidence>
<dbReference type="STRING" id="94208.A0A2S4KY75"/>
<dbReference type="EMBL" id="PKSG01000466">
    <property type="protein sequence ID" value="POR35133.1"/>
    <property type="molecule type" value="Genomic_DNA"/>
</dbReference>
<accession>A0A2S4KY75</accession>
<dbReference type="SUPFAM" id="SSF75304">
    <property type="entry name" value="Amidase signature (AS) enzymes"/>
    <property type="match status" value="1"/>
</dbReference>
<organism evidence="3 4">
    <name type="scientific">Tolypocladium paradoxum</name>
    <dbReference type="NCBI Taxonomy" id="94208"/>
    <lineage>
        <taxon>Eukaryota</taxon>
        <taxon>Fungi</taxon>
        <taxon>Dikarya</taxon>
        <taxon>Ascomycota</taxon>
        <taxon>Pezizomycotina</taxon>
        <taxon>Sordariomycetes</taxon>
        <taxon>Hypocreomycetidae</taxon>
        <taxon>Hypocreales</taxon>
        <taxon>Ophiocordycipitaceae</taxon>
        <taxon>Tolypocladium</taxon>
    </lineage>
</organism>
<gene>
    <name evidence="3" type="ORF">TPAR_04681</name>
</gene>
<feature type="region of interest" description="Disordered" evidence="1">
    <location>
        <begin position="601"/>
        <end position="624"/>
    </location>
</feature>
<sequence>MQSLITCLVAGSQYLIHPQKLAQTINPDAILPVTLLETGEIFGDLEAILRLYALYDDVFVPEFGAVLVEKPGSNASVHRKGASRLDRDLYRLSGDDAVMADVARLPSGPYFLHGPNLHQAWKLYDDAYGAFAVGVVPENVTRTDGFRAMTSLSEAGAHKSIPVPSRLYHRAPSSSKPLSGIRMAIPDAVSLKGVQTTLSSRAWRWVYPAPADATAPLAQRLLDRGAVIVGKSKTSQFASGREWVDEEAPWNPREDGYQSPLGGAAGAATAMAGYEWLKSAFGLDGIGGIRETAAAQGLYSLRTTPGAIPLAGSQISSPTYDSVGLVSRDVLELFNVASAVLNTSHADATAPPPRRLLYPVDFFESNGSKVHRELTSQFVATLENFMGVKAEKVNITALWEKQPPPEAKGQGLQEYMEKAPFRSFCYEFYHEYDEFRKAYQDKSGYAPYAEATTKHRWNVGKAVTKQGYDKYQQRIGVFRKWFGDNIVPTVGDSWALMVLPFDGAAPKYRDEPVGAPTTPHGVTAELLPSLLQAPQMQPYVSRISGRKEYQPVYCSVVGPNGGDLRIINLIRKAFQSAQWRTRTDTGRFTFPIADNPRNVDDSHFPCSSVPTRETRLSAGSWGEL</sequence>
<proteinExistence type="predicted"/>
<name>A0A2S4KY75_9HYPO</name>
<dbReference type="Gene3D" id="3.90.1300.10">
    <property type="entry name" value="Amidase signature (AS) domain"/>
    <property type="match status" value="1"/>
</dbReference>
<comment type="caution">
    <text evidence="3">The sequence shown here is derived from an EMBL/GenBank/DDBJ whole genome shotgun (WGS) entry which is preliminary data.</text>
</comment>
<evidence type="ECO:0000259" key="2">
    <source>
        <dbReference type="Pfam" id="PF01425"/>
    </source>
</evidence>
<dbReference type="PANTHER" id="PTHR46310:SF7">
    <property type="entry name" value="AMIDASE 1"/>
    <property type="match status" value="1"/>
</dbReference>
<reference evidence="3 4" key="1">
    <citation type="submission" date="2018-01" db="EMBL/GenBank/DDBJ databases">
        <title>Harnessing the power of phylogenomics to disentangle the directionality and signatures of interkingdom host jumping in the parasitic fungal genus Tolypocladium.</title>
        <authorList>
            <person name="Quandt C.A."/>
            <person name="Patterson W."/>
            <person name="Spatafora J.W."/>
        </authorList>
    </citation>
    <scope>NUCLEOTIDE SEQUENCE [LARGE SCALE GENOMIC DNA]</scope>
    <source>
        <strain evidence="3 4">NRBC 100945</strain>
    </source>
</reference>